<dbReference type="EMBL" id="CM000139">
    <property type="protein sequence ID" value="EEE57161.1"/>
    <property type="molecule type" value="Genomic_DNA"/>
</dbReference>
<feature type="region of interest" description="Disordered" evidence="1">
    <location>
        <begin position="90"/>
        <end position="113"/>
    </location>
</feature>
<name>B9F0G9_ORYSJ</name>
<reference evidence="2" key="1">
    <citation type="journal article" date="2005" name="PLoS Biol.">
        <title>The genomes of Oryza sativa: a history of duplications.</title>
        <authorList>
            <person name="Yu J."/>
            <person name="Wang J."/>
            <person name="Lin W."/>
            <person name="Li S."/>
            <person name="Li H."/>
            <person name="Zhou J."/>
            <person name="Ni P."/>
            <person name="Dong W."/>
            <person name="Hu S."/>
            <person name="Zeng C."/>
            <person name="Zhang J."/>
            <person name="Zhang Y."/>
            <person name="Li R."/>
            <person name="Xu Z."/>
            <person name="Li S."/>
            <person name="Li X."/>
            <person name="Zheng H."/>
            <person name="Cong L."/>
            <person name="Lin L."/>
            <person name="Yin J."/>
            <person name="Geng J."/>
            <person name="Li G."/>
            <person name="Shi J."/>
            <person name="Liu J."/>
            <person name="Lv H."/>
            <person name="Li J."/>
            <person name="Wang J."/>
            <person name="Deng Y."/>
            <person name="Ran L."/>
            <person name="Shi X."/>
            <person name="Wang X."/>
            <person name="Wu Q."/>
            <person name="Li C."/>
            <person name="Ren X."/>
            <person name="Wang J."/>
            <person name="Wang X."/>
            <person name="Li D."/>
            <person name="Liu D."/>
            <person name="Zhang X."/>
            <person name="Ji Z."/>
            <person name="Zhao W."/>
            <person name="Sun Y."/>
            <person name="Zhang Z."/>
            <person name="Bao J."/>
            <person name="Han Y."/>
            <person name="Dong L."/>
            <person name="Ji J."/>
            <person name="Chen P."/>
            <person name="Wu S."/>
            <person name="Liu J."/>
            <person name="Xiao Y."/>
            <person name="Bu D."/>
            <person name="Tan J."/>
            <person name="Yang L."/>
            <person name="Ye C."/>
            <person name="Zhang J."/>
            <person name="Xu J."/>
            <person name="Zhou Y."/>
            <person name="Yu Y."/>
            <person name="Zhang B."/>
            <person name="Zhuang S."/>
            <person name="Wei H."/>
            <person name="Liu B."/>
            <person name="Lei M."/>
            <person name="Yu H."/>
            <person name="Li Y."/>
            <person name="Xu H."/>
            <person name="Wei S."/>
            <person name="He X."/>
            <person name="Fang L."/>
            <person name="Zhang Z."/>
            <person name="Zhang Y."/>
            <person name="Huang X."/>
            <person name="Su Z."/>
            <person name="Tong W."/>
            <person name="Li J."/>
            <person name="Tong Z."/>
            <person name="Li S."/>
            <person name="Ye J."/>
            <person name="Wang L."/>
            <person name="Fang L."/>
            <person name="Lei T."/>
            <person name="Chen C."/>
            <person name="Chen H."/>
            <person name="Xu Z."/>
            <person name="Li H."/>
            <person name="Huang H."/>
            <person name="Zhang F."/>
            <person name="Xu H."/>
            <person name="Li N."/>
            <person name="Zhao C."/>
            <person name="Li S."/>
            <person name="Dong L."/>
            <person name="Huang Y."/>
            <person name="Li L."/>
            <person name="Xi Y."/>
            <person name="Qi Q."/>
            <person name="Li W."/>
            <person name="Zhang B."/>
            <person name="Hu W."/>
            <person name="Zhang Y."/>
            <person name="Tian X."/>
            <person name="Jiao Y."/>
            <person name="Liang X."/>
            <person name="Jin J."/>
            <person name="Gao L."/>
            <person name="Zheng W."/>
            <person name="Hao B."/>
            <person name="Liu S."/>
            <person name="Wang W."/>
            <person name="Yuan L."/>
            <person name="Cao M."/>
            <person name="McDermott J."/>
            <person name="Samudrala R."/>
            <person name="Wang J."/>
            <person name="Wong G.K."/>
            <person name="Yang H."/>
        </authorList>
    </citation>
    <scope>NUCLEOTIDE SEQUENCE [LARGE SCALE GENOMIC DNA]</scope>
</reference>
<feature type="compositionally biased region" description="Basic residues" evidence="1">
    <location>
        <begin position="167"/>
        <end position="178"/>
    </location>
</feature>
<dbReference type="Proteomes" id="UP000007752">
    <property type="component" value="Chromosome 2"/>
</dbReference>
<accession>B9F0G9</accession>
<evidence type="ECO:0000313" key="2">
    <source>
        <dbReference type="EMBL" id="EEE57161.1"/>
    </source>
</evidence>
<proteinExistence type="predicted"/>
<organism evidence="2">
    <name type="scientific">Oryza sativa subsp. japonica</name>
    <name type="common">Rice</name>
    <dbReference type="NCBI Taxonomy" id="39947"/>
    <lineage>
        <taxon>Eukaryota</taxon>
        <taxon>Viridiplantae</taxon>
        <taxon>Streptophyta</taxon>
        <taxon>Embryophyta</taxon>
        <taxon>Tracheophyta</taxon>
        <taxon>Spermatophyta</taxon>
        <taxon>Magnoliopsida</taxon>
        <taxon>Liliopsida</taxon>
        <taxon>Poales</taxon>
        <taxon>Poaceae</taxon>
        <taxon>BOP clade</taxon>
        <taxon>Oryzoideae</taxon>
        <taxon>Oryzeae</taxon>
        <taxon>Oryzinae</taxon>
        <taxon>Oryza</taxon>
        <taxon>Oryza sativa</taxon>
    </lineage>
</organism>
<feature type="region of interest" description="Disordered" evidence="1">
    <location>
        <begin position="166"/>
        <end position="188"/>
    </location>
</feature>
<evidence type="ECO:0000256" key="1">
    <source>
        <dbReference type="SAM" id="MobiDB-lite"/>
    </source>
</evidence>
<protein>
    <submittedName>
        <fullName evidence="2">Uncharacterized protein</fullName>
    </submittedName>
</protein>
<dbReference type="AlphaFoldDB" id="B9F0G9"/>
<sequence>MHHGVRVLPGKRLRRVRAWRACPWPAPSAPTTPAPRPHCGGFLLPPPATCCCFAGCLGQRGRGKAAKVEDEVRDAPRRSFFAWPAGTTRRRTRCSPRSRTTPRPTHGCRSRDMATERDEARGLCVSGMFVVVVVGGDGARSGSHDGAASAMHALLLAAASTMYGVGGRRRQRRQHALHGIRPAAQPRG</sequence>
<gene>
    <name evidence="2" type="ORF">OsJ_07078</name>
</gene>
<reference evidence="2" key="2">
    <citation type="submission" date="2008-12" db="EMBL/GenBank/DDBJ databases">
        <title>Improved gene annotation of the rice (Oryza sativa) genomes.</title>
        <authorList>
            <person name="Wang J."/>
            <person name="Li R."/>
            <person name="Fan W."/>
            <person name="Huang Q."/>
            <person name="Zhang J."/>
            <person name="Zhou Y."/>
            <person name="Hu Y."/>
            <person name="Zi S."/>
            <person name="Li J."/>
            <person name="Ni P."/>
            <person name="Zheng H."/>
            <person name="Zhang Y."/>
            <person name="Zhao M."/>
            <person name="Hao Q."/>
            <person name="McDermott J."/>
            <person name="Samudrala R."/>
            <person name="Kristiansen K."/>
            <person name="Wong G.K.-S."/>
        </authorList>
    </citation>
    <scope>NUCLEOTIDE SEQUENCE</scope>
</reference>